<comment type="cofactor">
    <cofactor evidence="34">
        <name>heme</name>
        <dbReference type="ChEBI" id="CHEBI:30413"/>
    </cofactor>
</comment>
<evidence type="ECO:0000256" key="3">
    <source>
        <dbReference type="ARBA" id="ARBA00004174"/>
    </source>
</evidence>
<evidence type="ECO:0000256" key="14">
    <source>
        <dbReference type="ARBA" id="ARBA00022723"/>
    </source>
</evidence>
<evidence type="ECO:0000256" key="32">
    <source>
        <dbReference type="ARBA" id="ARBA00042726"/>
    </source>
</evidence>
<evidence type="ECO:0000313" key="38">
    <source>
        <dbReference type="Proteomes" id="UP001152320"/>
    </source>
</evidence>
<comment type="catalytic activity">
    <reaction evidence="2">
        <text>a hydroperoxyeicosatetraenoate = an oxoeicosatetraenoate + H2O</text>
        <dbReference type="Rhea" id="RHEA:55556"/>
        <dbReference type="ChEBI" id="CHEBI:15377"/>
        <dbReference type="ChEBI" id="CHEBI:59720"/>
        <dbReference type="ChEBI" id="CHEBI:131859"/>
        <dbReference type="EC" id="4.2.1.152"/>
    </reaction>
    <physiologicalReaction direction="left-to-right" evidence="2">
        <dbReference type="Rhea" id="RHEA:55557"/>
    </physiologicalReaction>
</comment>
<comment type="catalytic activity">
    <reaction evidence="29">
        <text>prostaglandin H2 = thromboxane A2</text>
        <dbReference type="Rhea" id="RHEA:17137"/>
        <dbReference type="ChEBI" id="CHEBI:57405"/>
        <dbReference type="ChEBI" id="CHEBI:57445"/>
        <dbReference type="EC" id="5.3.99.5"/>
    </reaction>
    <physiologicalReaction direction="left-to-right" evidence="29">
        <dbReference type="Rhea" id="RHEA:17138"/>
    </physiologicalReaction>
</comment>
<evidence type="ECO:0000256" key="12">
    <source>
        <dbReference type="ARBA" id="ARBA00022617"/>
    </source>
</evidence>
<evidence type="ECO:0000256" key="31">
    <source>
        <dbReference type="ARBA" id="ARBA00040834"/>
    </source>
</evidence>
<evidence type="ECO:0000256" key="7">
    <source>
        <dbReference type="ARBA" id="ARBA00011245"/>
    </source>
</evidence>
<evidence type="ECO:0000256" key="36">
    <source>
        <dbReference type="SAM" id="MobiDB-lite"/>
    </source>
</evidence>
<dbReference type="OrthoDB" id="2789670at2759"/>
<comment type="similarity">
    <text evidence="6 35">Belongs to the cytochrome P450 family.</text>
</comment>
<evidence type="ECO:0000256" key="5">
    <source>
        <dbReference type="ARBA" id="ARBA00004477"/>
    </source>
</evidence>
<dbReference type="SUPFAM" id="SSF48264">
    <property type="entry name" value="Cytochrome P450"/>
    <property type="match status" value="1"/>
</dbReference>
<keyword evidence="25" id="KW-0456">Lyase</keyword>
<evidence type="ECO:0000256" key="28">
    <source>
        <dbReference type="ARBA" id="ARBA00036424"/>
    </source>
</evidence>
<dbReference type="InterPro" id="IPR002401">
    <property type="entry name" value="Cyt_P450_E_grp-I"/>
</dbReference>
<evidence type="ECO:0000256" key="24">
    <source>
        <dbReference type="ARBA" id="ARBA00023235"/>
    </source>
</evidence>
<dbReference type="InterPro" id="IPR001128">
    <property type="entry name" value="Cyt_P450"/>
</dbReference>
<keyword evidence="16" id="KW-0276">Fatty acid metabolism</keyword>
<keyword evidence="23" id="KW-0275">Fatty acid biosynthesis</keyword>
<evidence type="ECO:0000256" key="17">
    <source>
        <dbReference type="ARBA" id="ARBA00022848"/>
    </source>
</evidence>
<keyword evidence="14 34" id="KW-0479">Metal-binding</keyword>
<gene>
    <name evidence="37" type="ORF">HOLleu_07955</name>
</gene>
<evidence type="ECO:0000256" key="8">
    <source>
        <dbReference type="ARBA" id="ARBA00013084"/>
    </source>
</evidence>
<dbReference type="FunFam" id="1.10.630.10:FF:000042">
    <property type="entry name" value="Cytochrome P450"/>
    <property type="match status" value="1"/>
</dbReference>
<comment type="catalytic activity">
    <reaction evidence="28">
        <text>prostaglandin H2 = (12S)-hydroxy-(5Z,8E,10E)-heptadecatrienoate + malonaldehyde</text>
        <dbReference type="Rhea" id="RHEA:48644"/>
        <dbReference type="ChEBI" id="CHEBI:57405"/>
        <dbReference type="ChEBI" id="CHEBI:90694"/>
        <dbReference type="ChEBI" id="CHEBI:566274"/>
    </reaction>
</comment>
<evidence type="ECO:0000256" key="35">
    <source>
        <dbReference type="RuleBase" id="RU000461"/>
    </source>
</evidence>
<keyword evidence="18" id="KW-1133">Transmembrane helix</keyword>
<evidence type="ECO:0000256" key="10">
    <source>
        <dbReference type="ARBA" id="ARBA00022516"/>
    </source>
</evidence>
<keyword evidence="13" id="KW-0812">Transmembrane</keyword>
<comment type="subunit">
    <text evidence="7">Monomer.</text>
</comment>
<reference evidence="37" key="1">
    <citation type="submission" date="2021-10" db="EMBL/GenBank/DDBJ databases">
        <title>Tropical sea cucumber genome reveals ecological adaptation and Cuvierian tubules defense mechanism.</title>
        <authorList>
            <person name="Chen T."/>
        </authorList>
    </citation>
    <scope>NUCLEOTIDE SEQUENCE</scope>
    <source>
        <strain evidence="37">Nanhai2018</strain>
        <tissue evidence="37">Muscle</tissue>
    </source>
</reference>
<keyword evidence="10" id="KW-0444">Lipid biosynthesis</keyword>
<dbReference type="EC" id="4.2.1.152" evidence="8"/>
<dbReference type="PRINTS" id="PR00385">
    <property type="entry name" value="P450"/>
</dbReference>
<proteinExistence type="inferred from homology"/>
<evidence type="ECO:0000256" key="27">
    <source>
        <dbReference type="ARBA" id="ARBA00036380"/>
    </source>
</evidence>
<dbReference type="GO" id="GO:0001516">
    <property type="term" value="P:prostaglandin biosynthetic process"/>
    <property type="evidence" value="ECO:0007669"/>
    <property type="project" value="UniProtKB-KW"/>
</dbReference>
<evidence type="ECO:0000256" key="1">
    <source>
        <dbReference type="ARBA" id="ARBA00001143"/>
    </source>
</evidence>
<dbReference type="GO" id="GO:0005789">
    <property type="term" value="C:endoplasmic reticulum membrane"/>
    <property type="evidence" value="ECO:0007669"/>
    <property type="project" value="UniProtKB-SubCell"/>
</dbReference>
<keyword evidence="38" id="KW-1185">Reference proteome</keyword>
<evidence type="ECO:0000256" key="22">
    <source>
        <dbReference type="ARBA" id="ARBA00023136"/>
    </source>
</evidence>
<keyword evidence="15" id="KW-0256">Endoplasmic reticulum</keyword>
<organism evidence="37 38">
    <name type="scientific">Holothuria leucospilota</name>
    <name type="common">Black long sea cucumber</name>
    <name type="synonym">Mertensiothuria leucospilota</name>
    <dbReference type="NCBI Taxonomy" id="206669"/>
    <lineage>
        <taxon>Eukaryota</taxon>
        <taxon>Metazoa</taxon>
        <taxon>Echinodermata</taxon>
        <taxon>Eleutherozoa</taxon>
        <taxon>Echinozoa</taxon>
        <taxon>Holothuroidea</taxon>
        <taxon>Aspidochirotacea</taxon>
        <taxon>Aspidochirotida</taxon>
        <taxon>Holothuriidae</taxon>
        <taxon>Holothuria</taxon>
    </lineage>
</organism>
<dbReference type="CDD" id="cd11055">
    <property type="entry name" value="CYP3A-like"/>
    <property type="match status" value="1"/>
</dbReference>
<evidence type="ECO:0000256" key="15">
    <source>
        <dbReference type="ARBA" id="ARBA00022824"/>
    </source>
</evidence>
<evidence type="ECO:0000256" key="4">
    <source>
        <dbReference type="ARBA" id="ARBA00004406"/>
    </source>
</evidence>
<dbReference type="Proteomes" id="UP001152320">
    <property type="component" value="Chromosome 3"/>
</dbReference>
<evidence type="ECO:0000256" key="18">
    <source>
        <dbReference type="ARBA" id="ARBA00022989"/>
    </source>
</evidence>
<evidence type="ECO:0000256" key="30">
    <source>
        <dbReference type="ARBA" id="ARBA00038872"/>
    </source>
</evidence>
<keyword evidence="22" id="KW-0472">Membrane</keyword>
<protein>
    <recommendedName>
        <fullName evidence="31">Thromboxane-A synthase</fullName>
        <ecNumber evidence="8">4.2.1.152</ecNumber>
        <ecNumber evidence="30">5.3.99.5</ecNumber>
    </recommendedName>
    <alternativeName>
        <fullName evidence="32">Cytochrome P450 5A1</fullName>
    </alternativeName>
    <alternativeName>
        <fullName evidence="26">Hydroperoxy icosatetraenoate dehydratase</fullName>
    </alternativeName>
</protein>
<evidence type="ECO:0000256" key="11">
    <source>
        <dbReference type="ARBA" id="ARBA00022585"/>
    </source>
</evidence>
<dbReference type="GO" id="GO:0016705">
    <property type="term" value="F:oxidoreductase activity, acting on paired donors, with incorporation or reduction of molecular oxygen"/>
    <property type="evidence" value="ECO:0007669"/>
    <property type="project" value="InterPro"/>
</dbReference>
<keyword evidence="12 34" id="KW-0349">Heme</keyword>
<comment type="catalytic activity">
    <reaction evidence="1">
        <text>(15S)-hydroperoxy-(5Z,8Z,11Z,13E)-eicosatetraenoate = 15-oxo-(5Z,8Z,11Z,13E)-eicosatetraenoate + H2O</text>
        <dbReference type="Rhea" id="RHEA:48636"/>
        <dbReference type="ChEBI" id="CHEBI:15377"/>
        <dbReference type="ChEBI" id="CHEBI:57410"/>
        <dbReference type="ChEBI" id="CHEBI:57446"/>
    </reaction>
    <physiologicalReaction direction="left-to-right" evidence="1">
        <dbReference type="Rhea" id="RHEA:48637"/>
    </physiologicalReaction>
</comment>
<dbReference type="GO" id="GO:0106256">
    <property type="term" value="F:hydroperoxy icosatetraenoate dehydratase activity"/>
    <property type="evidence" value="ECO:0007669"/>
    <property type="project" value="UniProtKB-EC"/>
</dbReference>
<keyword evidence="9" id="KW-0644">Prostaglandin metabolism</keyword>
<dbReference type="Pfam" id="PF00067">
    <property type="entry name" value="p450"/>
    <property type="match status" value="1"/>
</dbReference>
<keyword evidence="11" id="KW-0643">Prostaglandin biosynthesis</keyword>
<keyword evidence="20 34" id="KW-0408">Iron</keyword>
<keyword evidence="17" id="KW-0492">Microsome</keyword>
<dbReference type="PANTHER" id="PTHR24302">
    <property type="entry name" value="CYTOCHROME P450 FAMILY 3"/>
    <property type="match status" value="1"/>
</dbReference>
<keyword evidence="35" id="KW-0503">Monooxygenase</keyword>
<dbReference type="InterPro" id="IPR036396">
    <property type="entry name" value="Cyt_P450_sf"/>
</dbReference>
<dbReference type="GO" id="GO:0008395">
    <property type="term" value="F:steroid hydroxylase activity"/>
    <property type="evidence" value="ECO:0007669"/>
    <property type="project" value="TreeGrafter"/>
</dbReference>
<sequence length="451" mass="51796">MRLRHGPIYGIYFGSAPAIMIADADMLKEVLVRHFSHFHNRRETPFDDYPLNKALSRLEGARWKLVRNTITPAFSASKMKPISLLINNCCDNLIKHMRSSITTNPDIEVKRLYGNMTMDTIAQSAFGLEVDSQENPKSPFVEHAKAVMNLKMYHPRVFIALMVPQLAPIFNYFKLGLFPTRTKQFFMDVTTQALNLRKDGKNKRVDILQLMADAQENHDHSESGEIPELAGNKEKDGHSVMKKELTMEELMAQAVVFFLAGYETTNVSLSLLSYLLATNPDMQEKLYNEIQEAALTSESLSYDVVNKMEYLEMFVNETLRLYPPAAFADRVCTQDITINNINFTKGTKVFYYIYSLHRDPKYWEDPEKFDPERFSKDNKDKIHPFAYLPFGTGPRNCIGMRFALLVVKTAIARVIQKFRFEPCEKTQIPFKLGKSTIIPDEGITLRVIARE</sequence>
<dbReference type="InterPro" id="IPR050705">
    <property type="entry name" value="Cytochrome_P450_3A"/>
</dbReference>
<evidence type="ECO:0000256" key="2">
    <source>
        <dbReference type="ARBA" id="ARBA00001719"/>
    </source>
</evidence>
<accession>A0A9Q1CID0</accession>
<evidence type="ECO:0000256" key="34">
    <source>
        <dbReference type="PIRSR" id="PIRSR602401-1"/>
    </source>
</evidence>
<evidence type="ECO:0000256" key="6">
    <source>
        <dbReference type="ARBA" id="ARBA00010617"/>
    </source>
</evidence>
<evidence type="ECO:0000256" key="29">
    <source>
        <dbReference type="ARBA" id="ARBA00036475"/>
    </source>
</evidence>
<feature type="region of interest" description="Disordered" evidence="36">
    <location>
        <begin position="216"/>
        <end position="237"/>
    </location>
</feature>
<keyword evidence="24" id="KW-0413">Isomerase</keyword>
<evidence type="ECO:0000256" key="21">
    <source>
        <dbReference type="ARBA" id="ARBA00023098"/>
    </source>
</evidence>
<evidence type="ECO:0000313" key="37">
    <source>
        <dbReference type="EMBL" id="KAJ8045034.1"/>
    </source>
</evidence>
<dbReference type="AlphaFoldDB" id="A0A9Q1CID0"/>
<evidence type="ECO:0000256" key="25">
    <source>
        <dbReference type="ARBA" id="ARBA00023239"/>
    </source>
</evidence>
<comment type="caution">
    <text evidence="37">The sequence shown here is derived from an EMBL/GenBank/DDBJ whole genome shotgun (WGS) entry which is preliminary data.</text>
</comment>
<keyword evidence="19 35" id="KW-0560">Oxidoreductase</keyword>
<evidence type="ECO:0000256" key="9">
    <source>
        <dbReference type="ARBA" id="ARBA00022501"/>
    </source>
</evidence>
<evidence type="ECO:0000256" key="20">
    <source>
        <dbReference type="ARBA" id="ARBA00023004"/>
    </source>
</evidence>
<dbReference type="GO" id="GO:0005506">
    <property type="term" value="F:iron ion binding"/>
    <property type="evidence" value="ECO:0007669"/>
    <property type="project" value="InterPro"/>
</dbReference>
<comment type="catalytic activity">
    <reaction evidence="27">
        <text>(15S)-hydroperoxy-(5Z,8Z,11Z,13E)-eicosatetraenoate + AH2 = (15S)-hydroxy-(5Z,8Z,11Z,13E)-eicosatetraenoate + A + H2O</text>
        <dbReference type="Rhea" id="RHEA:48856"/>
        <dbReference type="ChEBI" id="CHEBI:13193"/>
        <dbReference type="ChEBI" id="CHEBI:15377"/>
        <dbReference type="ChEBI" id="CHEBI:17499"/>
        <dbReference type="ChEBI" id="CHEBI:57409"/>
        <dbReference type="ChEBI" id="CHEBI:57446"/>
    </reaction>
    <physiologicalReaction direction="left-to-right" evidence="27">
        <dbReference type="Rhea" id="RHEA:48857"/>
    </physiologicalReaction>
</comment>
<dbReference type="GO" id="GO:0020037">
    <property type="term" value="F:heme binding"/>
    <property type="evidence" value="ECO:0007669"/>
    <property type="project" value="InterPro"/>
</dbReference>
<evidence type="ECO:0000256" key="13">
    <source>
        <dbReference type="ARBA" id="ARBA00022692"/>
    </source>
</evidence>
<evidence type="ECO:0000256" key="26">
    <source>
        <dbReference type="ARBA" id="ARBA00033404"/>
    </source>
</evidence>
<dbReference type="PANTHER" id="PTHR24302:SF47">
    <property type="entry name" value="CYTOCHROME P450"/>
    <property type="match status" value="1"/>
</dbReference>
<comment type="subcellular location">
    <subcellularLocation>
        <location evidence="5">Endoplasmic reticulum membrane</location>
        <topology evidence="5">Multi-pass membrane protein</topology>
    </subcellularLocation>
    <subcellularLocation>
        <location evidence="4">Endoplasmic reticulum membrane</location>
        <topology evidence="4">Peripheral membrane protein</topology>
    </subcellularLocation>
    <subcellularLocation>
        <location evidence="3">Microsome membrane</location>
        <topology evidence="3">Peripheral membrane protein</topology>
    </subcellularLocation>
</comment>
<feature type="binding site" description="axial binding residue" evidence="34">
    <location>
        <position position="397"/>
    </location>
    <ligand>
        <name>heme</name>
        <dbReference type="ChEBI" id="CHEBI:30413"/>
    </ligand>
    <ligandPart>
        <name>Fe</name>
        <dbReference type="ChEBI" id="CHEBI:18248"/>
    </ligandPart>
</feature>
<dbReference type="InterPro" id="IPR017972">
    <property type="entry name" value="Cyt_P450_CS"/>
</dbReference>
<keyword evidence="21" id="KW-0443">Lipid metabolism</keyword>
<evidence type="ECO:0000256" key="23">
    <source>
        <dbReference type="ARBA" id="ARBA00023160"/>
    </source>
</evidence>
<dbReference type="GO" id="GO:0004796">
    <property type="term" value="F:thromboxane-A synthase activity"/>
    <property type="evidence" value="ECO:0007669"/>
    <property type="project" value="UniProtKB-EC"/>
</dbReference>
<dbReference type="PROSITE" id="PS00086">
    <property type="entry name" value="CYTOCHROME_P450"/>
    <property type="match status" value="1"/>
</dbReference>
<comment type="function">
    <text evidence="33">Catalyzes the conversion of prostaglandin H2 (PGH2) to thromboxane A2 (TXA2), a potent inducer of blood vessel constriction and platelet aggregation. Also cleaves PGH2 to 12-hydroxy-heptadecatrienoicacid (12-HHT) and malondialdehyde, which is known to act as a mediator of DNA damage. 12-HHT and malondialdehyde are formed stoichiometrically in the same amounts as TXA2. Additionally, displays dehydratase activity, toward (15S)-hydroperoxy-(5Z,8Z,11Z,13E)-eicosatetraenoate (15(S)-HPETE) producing 15-KETE and 15-HETE.</text>
</comment>
<name>A0A9Q1CID0_HOLLE</name>
<dbReference type="Gene3D" id="1.10.630.10">
    <property type="entry name" value="Cytochrome P450"/>
    <property type="match status" value="1"/>
</dbReference>
<evidence type="ECO:0000256" key="16">
    <source>
        <dbReference type="ARBA" id="ARBA00022832"/>
    </source>
</evidence>
<dbReference type="EC" id="5.3.99.5" evidence="30"/>
<dbReference type="PRINTS" id="PR00463">
    <property type="entry name" value="EP450I"/>
</dbReference>
<evidence type="ECO:0000256" key="33">
    <source>
        <dbReference type="ARBA" id="ARBA00054825"/>
    </source>
</evidence>
<evidence type="ECO:0000256" key="19">
    <source>
        <dbReference type="ARBA" id="ARBA00023002"/>
    </source>
</evidence>
<dbReference type="EMBL" id="JAIZAY010000003">
    <property type="protein sequence ID" value="KAJ8045034.1"/>
    <property type="molecule type" value="Genomic_DNA"/>
</dbReference>